<dbReference type="STRING" id="4781.A0A0P1AJT8"/>
<protein>
    <submittedName>
        <fullName evidence="2">Uncharacterized protein</fullName>
    </submittedName>
</protein>
<feature type="compositionally biased region" description="Polar residues" evidence="1">
    <location>
        <begin position="264"/>
        <end position="277"/>
    </location>
</feature>
<dbReference type="PANTHER" id="PTHR21521">
    <property type="entry name" value="AMUN, ISOFORM A"/>
    <property type="match status" value="1"/>
</dbReference>
<name>A0A0P1AJT8_PLAHL</name>
<evidence type="ECO:0000313" key="2">
    <source>
        <dbReference type="EMBL" id="CEG41340.1"/>
    </source>
</evidence>
<reference evidence="3" key="1">
    <citation type="submission" date="2014-09" db="EMBL/GenBank/DDBJ databases">
        <authorList>
            <person name="Sharma Rahul"/>
            <person name="Thines Marco"/>
        </authorList>
    </citation>
    <scope>NUCLEOTIDE SEQUENCE [LARGE SCALE GENOMIC DNA]</scope>
</reference>
<dbReference type="OrthoDB" id="8249012at2759"/>
<evidence type="ECO:0000256" key="1">
    <source>
        <dbReference type="SAM" id="MobiDB-lite"/>
    </source>
</evidence>
<dbReference type="AlphaFoldDB" id="A0A0P1AJT8"/>
<organism evidence="2 3">
    <name type="scientific">Plasmopara halstedii</name>
    <name type="common">Downy mildew of sunflower</name>
    <dbReference type="NCBI Taxonomy" id="4781"/>
    <lineage>
        <taxon>Eukaryota</taxon>
        <taxon>Sar</taxon>
        <taxon>Stramenopiles</taxon>
        <taxon>Oomycota</taxon>
        <taxon>Peronosporomycetes</taxon>
        <taxon>Peronosporales</taxon>
        <taxon>Peronosporaceae</taxon>
        <taxon>Plasmopara</taxon>
    </lineage>
</organism>
<dbReference type="PANTHER" id="PTHR21521:SF0">
    <property type="entry name" value="AMUN, ISOFORM A"/>
    <property type="match status" value="1"/>
</dbReference>
<dbReference type="Proteomes" id="UP000054928">
    <property type="component" value="Unassembled WGS sequence"/>
</dbReference>
<sequence length="277" mass="31238">MTTLWSSSSEAAWQTIWTRYDEVMQSKENDLAALDSWYLASFPPILHARQPEPYVTKLELQQLMKWKLKKGKWRPQLMKYVSGLSAKEVKQASLNAYNKLKCGDLRAATEAFCTLKGVGPATASALLAAYDPTVPFMADEALEAIAAIIGPRKYTLPHFINFAEQLRGKAKWLNEQRAANRSKKVGNTQFWTSQRVQLCLYIEANDKVSPGTTLSTKSAASPAKRKRVQAPTSPRVEKRKTITEERVRNDDQMLRRSQRKANVLKTSGTINQGSHSY</sequence>
<dbReference type="EMBL" id="CCYD01000553">
    <property type="protein sequence ID" value="CEG41340.1"/>
    <property type="molecule type" value="Genomic_DNA"/>
</dbReference>
<proteinExistence type="predicted"/>
<dbReference type="GeneID" id="36406746"/>
<dbReference type="OMA" id="NKVDPQQ"/>
<feature type="region of interest" description="Disordered" evidence="1">
    <location>
        <begin position="211"/>
        <end position="277"/>
    </location>
</feature>
<keyword evidence="3" id="KW-1185">Reference proteome</keyword>
<evidence type="ECO:0000313" key="3">
    <source>
        <dbReference type="Proteomes" id="UP000054928"/>
    </source>
</evidence>
<feature type="compositionally biased region" description="Basic and acidic residues" evidence="1">
    <location>
        <begin position="235"/>
        <end position="254"/>
    </location>
</feature>
<accession>A0A0P1AJT8</accession>
<dbReference type="RefSeq" id="XP_024577709.1">
    <property type="nucleotide sequence ID" value="XM_024727098.1"/>
</dbReference>